<dbReference type="EMBL" id="CP038015">
    <property type="protein sequence ID" value="QBP42082.1"/>
    <property type="molecule type" value="Genomic_DNA"/>
</dbReference>
<keyword evidence="1" id="KW-0472">Membrane</keyword>
<dbReference type="Pfam" id="PF06612">
    <property type="entry name" value="DUF1146"/>
    <property type="match status" value="1"/>
</dbReference>
<sequence length="78" mass="8771">MYNQIGQQALVGVLSHAFFIGITFFALRAVMLEKVVKKNHVFQVQVLYILVSIAIGASVSNFFLSMSGWSRQLPYIFS</sequence>
<dbReference type="RefSeq" id="WP_134210649.1">
    <property type="nucleotide sequence ID" value="NZ_CP038015.1"/>
</dbReference>
<dbReference type="AlphaFoldDB" id="A0A4P6ZZZ6"/>
<dbReference type="KEGG" id="panc:E2636_13410"/>
<protein>
    <submittedName>
        <fullName evidence="2">DUF1146 domain-containing protein</fullName>
    </submittedName>
</protein>
<dbReference type="NCBIfam" id="TIGR02327">
    <property type="entry name" value="int_mem_ywzB"/>
    <property type="match status" value="1"/>
</dbReference>
<accession>A0A4P6ZZZ6</accession>
<dbReference type="InterPro" id="IPR009526">
    <property type="entry name" value="DUF1146"/>
</dbReference>
<dbReference type="Proteomes" id="UP000294292">
    <property type="component" value="Chromosome"/>
</dbReference>
<evidence type="ECO:0000256" key="1">
    <source>
        <dbReference type="SAM" id="Phobius"/>
    </source>
</evidence>
<dbReference type="OrthoDB" id="1651016at2"/>
<organism evidence="2 3">
    <name type="scientific">Paenisporosarcina antarctica</name>
    <dbReference type="NCBI Taxonomy" id="417367"/>
    <lineage>
        <taxon>Bacteria</taxon>
        <taxon>Bacillati</taxon>
        <taxon>Bacillota</taxon>
        <taxon>Bacilli</taxon>
        <taxon>Bacillales</taxon>
        <taxon>Caryophanaceae</taxon>
        <taxon>Paenisporosarcina</taxon>
    </lineage>
</organism>
<name>A0A4P6ZZZ6_9BACL</name>
<evidence type="ECO:0000313" key="2">
    <source>
        <dbReference type="EMBL" id="QBP42082.1"/>
    </source>
</evidence>
<keyword evidence="1" id="KW-1133">Transmembrane helix</keyword>
<reference evidence="2 3" key="1">
    <citation type="submission" date="2019-03" db="EMBL/GenBank/DDBJ databases">
        <title>Complete genome sequence of Paenisporosarcina antarctica CGMCC 1.6503T.</title>
        <authorList>
            <person name="Rong J.-C."/>
            <person name="Chi N.-Y."/>
            <person name="Zhang Q.-F."/>
        </authorList>
    </citation>
    <scope>NUCLEOTIDE SEQUENCE [LARGE SCALE GENOMIC DNA]</scope>
    <source>
        <strain evidence="2 3">CGMCC 1.6503</strain>
    </source>
</reference>
<keyword evidence="1" id="KW-0812">Transmembrane</keyword>
<evidence type="ECO:0000313" key="3">
    <source>
        <dbReference type="Proteomes" id="UP000294292"/>
    </source>
</evidence>
<keyword evidence="3" id="KW-1185">Reference proteome</keyword>
<gene>
    <name evidence="2" type="ORF">E2636_13410</name>
</gene>
<feature type="transmembrane region" description="Helical" evidence="1">
    <location>
        <begin position="42"/>
        <end position="64"/>
    </location>
</feature>
<feature type="transmembrane region" description="Helical" evidence="1">
    <location>
        <begin position="9"/>
        <end position="30"/>
    </location>
</feature>
<proteinExistence type="predicted"/>